<evidence type="ECO:0000313" key="3">
    <source>
        <dbReference type="EMBL" id="THH07610.1"/>
    </source>
</evidence>
<feature type="domain" description="Protein kinase" evidence="2">
    <location>
        <begin position="243"/>
        <end position="660"/>
    </location>
</feature>
<dbReference type="InterPro" id="IPR040976">
    <property type="entry name" value="Pkinase_fungal"/>
</dbReference>
<evidence type="ECO:0000313" key="4">
    <source>
        <dbReference type="Proteomes" id="UP000310158"/>
    </source>
</evidence>
<name>A0A4S4LD32_9AGAM</name>
<dbReference type="OrthoDB" id="3271139at2759"/>
<organism evidence="3 4">
    <name type="scientific">Bondarzewia mesenterica</name>
    <dbReference type="NCBI Taxonomy" id="1095465"/>
    <lineage>
        <taxon>Eukaryota</taxon>
        <taxon>Fungi</taxon>
        <taxon>Dikarya</taxon>
        <taxon>Basidiomycota</taxon>
        <taxon>Agaricomycotina</taxon>
        <taxon>Agaricomycetes</taxon>
        <taxon>Russulales</taxon>
        <taxon>Bondarzewiaceae</taxon>
        <taxon>Bondarzewia</taxon>
    </lineage>
</organism>
<protein>
    <recommendedName>
        <fullName evidence="2">Protein kinase domain-containing protein</fullName>
    </recommendedName>
</protein>
<comment type="caution">
    <text evidence="3">The sequence shown here is derived from an EMBL/GenBank/DDBJ whole genome shotgun (WGS) entry which is preliminary data.</text>
</comment>
<gene>
    <name evidence="3" type="ORF">EW146_g9263</name>
</gene>
<feature type="compositionally biased region" description="Basic residues" evidence="1">
    <location>
        <begin position="627"/>
        <end position="637"/>
    </location>
</feature>
<dbReference type="InterPro" id="IPR008266">
    <property type="entry name" value="Tyr_kinase_AS"/>
</dbReference>
<dbReference type="PANTHER" id="PTHR38248:SF2">
    <property type="entry name" value="FUNK1 11"/>
    <property type="match status" value="1"/>
</dbReference>
<accession>A0A4S4LD32</accession>
<dbReference type="AlphaFoldDB" id="A0A4S4LD32"/>
<dbReference type="Proteomes" id="UP000310158">
    <property type="component" value="Unassembled WGS sequence"/>
</dbReference>
<dbReference type="GO" id="GO:0004672">
    <property type="term" value="F:protein kinase activity"/>
    <property type="evidence" value="ECO:0007669"/>
    <property type="project" value="InterPro"/>
</dbReference>
<keyword evidence="4" id="KW-1185">Reference proteome</keyword>
<dbReference type="Gene3D" id="1.10.510.10">
    <property type="entry name" value="Transferase(Phosphotransferase) domain 1"/>
    <property type="match status" value="1"/>
</dbReference>
<feature type="region of interest" description="Disordered" evidence="1">
    <location>
        <begin position="1"/>
        <end position="23"/>
    </location>
</feature>
<dbReference type="InterPro" id="IPR011009">
    <property type="entry name" value="Kinase-like_dom_sf"/>
</dbReference>
<proteinExistence type="predicted"/>
<evidence type="ECO:0000259" key="2">
    <source>
        <dbReference type="PROSITE" id="PS50011"/>
    </source>
</evidence>
<dbReference type="EMBL" id="SGPL01000764">
    <property type="protein sequence ID" value="THH07610.1"/>
    <property type="molecule type" value="Genomic_DNA"/>
</dbReference>
<evidence type="ECO:0000256" key="1">
    <source>
        <dbReference type="SAM" id="MobiDB-lite"/>
    </source>
</evidence>
<dbReference type="PANTHER" id="PTHR38248">
    <property type="entry name" value="FUNK1 6"/>
    <property type="match status" value="1"/>
</dbReference>
<dbReference type="PROSITE" id="PS50011">
    <property type="entry name" value="PROTEIN_KINASE_DOM"/>
    <property type="match status" value="1"/>
</dbReference>
<dbReference type="Pfam" id="PF17667">
    <property type="entry name" value="Pkinase_fungal"/>
    <property type="match status" value="1"/>
</dbReference>
<reference evidence="3 4" key="1">
    <citation type="submission" date="2019-02" db="EMBL/GenBank/DDBJ databases">
        <title>Genome sequencing of the rare red list fungi Bondarzewia mesenterica.</title>
        <authorList>
            <person name="Buettner E."/>
            <person name="Kellner H."/>
        </authorList>
    </citation>
    <scope>NUCLEOTIDE SEQUENCE [LARGE SCALE GENOMIC DNA]</scope>
    <source>
        <strain evidence="3 4">DSM 108281</strain>
    </source>
</reference>
<dbReference type="PROSITE" id="PS00109">
    <property type="entry name" value="PROTEIN_KINASE_TYR"/>
    <property type="match status" value="1"/>
</dbReference>
<dbReference type="GO" id="GO:0005524">
    <property type="term" value="F:ATP binding"/>
    <property type="evidence" value="ECO:0007669"/>
    <property type="project" value="InterPro"/>
</dbReference>
<dbReference type="InterPro" id="IPR000719">
    <property type="entry name" value="Prot_kinase_dom"/>
</dbReference>
<dbReference type="SUPFAM" id="SSF56112">
    <property type="entry name" value="Protein kinase-like (PK-like)"/>
    <property type="match status" value="1"/>
</dbReference>
<feature type="region of interest" description="Disordered" evidence="1">
    <location>
        <begin position="625"/>
        <end position="647"/>
    </location>
</feature>
<sequence>MSSTQSSGFSPRKPGVGIQNLSSTYDDTKTTRRAIKEELLGRVIYDDIKVFDRLHLKAVDDGFVDRCAESFRTTPAVQDAITALKELETSAEMALKRKANKEKGGASREELMYPYLSVLFDHIQRSRAAHSKLWRDRDAFVEIKATKMQGPRPDNSRETTIQDIVTQAADYARLYMSARPFVLFSFGLLIFGSEFCVGIFDRDGVTFSPKRDMWKNTNDFIRVIRSMACELTTVELGQDPTVYELDSSIAQHPVGQTDKNNYPSYVISPVGSDRRQWCTIGCPLWSSLSLFGRGTIVWHVREYANKRLSGPVQVLKTAWRSSKRDSEASIYQTVKGTHPGLAKYLVGGDVRDPRHLGLKEAPLITVRHIRLEAFDPSAVTPVLHRLIISTAGRPLWEYSSDLELLKGMRAVLDGHRFLYDQGILHRDISAGNILLAAHPLNAPQGHEGFITDLEFARVEGEILTAESTVEQVPSMINLNDSTVPMTRVRTQFTSAGAQRGAIMTGTLQFMATELLKAIKNKTPILQTVQHDIESFVWVLAFSTIRKLLSAKSSTVEHDELDRRIRASFGRLVVDEIWESRDSLMPLKFVSEEKLEKEFIPRFVSEPLTNLFGDLKEDMTLDSLAKDRRSRKTRRPGKTRLSAPSNSLVDSDQPLLTHSWLSDLLTDSIDWLEEDPALNR</sequence>